<sequence>MVASSNTLAVIWPLSRLTSSSYYYHIAFARHRPIKANMGFGISEDVNAVSSNTVFQSGLLFREHFQ</sequence>
<organism evidence="1 2">
    <name type="scientific">Arctium lappa</name>
    <name type="common">Greater burdock</name>
    <name type="synonym">Lappa major</name>
    <dbReference type="NCBI Taxonomy" id="4217"/>
    <lineage>
        <taxon>Eukaryota</taxon>
        <taxon>Viridiplantae</taxon>
        <taxon>Streptophyta</taxon>
        <taxon>Embryophyta</taxon>
        <taxon>Tracheophyta</taxon>
        <taxon>Spermatophyta</taxon>
        <taxon>Magnoliopsida</taxon>
        <taxon>eudicotyledons</taxon>
        <taxon>Gunneridae</taxon>
        <taxon>Pentapetalae</taxon>
        <taxon>asterids</taxon>
        <taxon>campanulids</taxon>
        <taxon>Asterales</taxon>
        <taxon>Asteraceae</taxon>
        <taxon>Carduoideae</taxon>
        <taxon>Cardueae</taxon>
        <taxon>Arctiinae</taxon>
        <taxon>Arctium</taxon>
    </lineage>
</organism>
<reference evidence="1 2" key="2">
    <citation type="journal article" date="2022" name="Mol. Ecol. Resour.">
        <title>The genomes of chicory, endive, great burdock and yacon provide insights into Asteraceae paleo-polyploidization history and plant inulin production.</title>
        <authorList>
            <person name="Fan W."/>
            <person name="Wang S."/>
            <person name="Wang H."/>
            <person name="Wang A."/>
            <person name="Jiang F."/>
            <person name="Liu H."/>
            <person name="Zhao H."/>
            <person name="Xu D."/>
            <person name="Zhang Y."/>
        </authorList>
    </citation>
    <scope>NUCLEOTIDE SEQUENCE [LARGE SCALE GENOMIC DNA]</scope>
    <source>
        <strain evidence="2">cv. Niubang</strain>
    </source>
</reference>
<dbReference type="EMBL" id="CM042063">
    <property type="protein sequence ID" value="KAI3668018.1"/>
    <property type="molecule type" value="Genomic_DNA"/>
</dbReference>
<name>A0ACB8XK30_ARCLA</name>
<reference evidence="2" key="1">
    <citation type="journal article" date="2022" name="Mol. Ecol. Resour.">
        <title>The genomes of chicory, endive, great burdock and yacon provide insights into Asteraceae palaeo-polyploidization history and plant inulin production.</title>
        <authorList>
            <person name="Fan W."/>
            <person name="Wang S."/>
            <person name="Wang H."/>
            <person name="Wang A."/>
            <person name="Jiang F."/>
            <person name="Liu H."/>
            <person name="Zhao H."/>
            <person name="Xu D."/>
            <person name="Zhang Y."/>
        </authorList>
    </citation>
    <scope>NUCLEOTIDE SEQUENCE [LARGE SCALE GENOMIC DNA]</scope>
    <source>
        <strain evidence="2">cv. Niubang</strain>
    </source>
</reference>
<accession>A0ACB8XK30</accession>
<dbReference type="Proteomes" id="UP001055879">
    <property type="component" value="Linkage Group LG17"/>
</dbReference>
<evidence type="ECO:0000313" key="2">
    <source>
        <dbReference type="Proteomes" id="UP001055879"/>
    </source>
</evidence>
<evidence type="ECO:0000313" key="1">
    <source>
        <dbReference type="EMBL" id="KAI3668018.1"/>
    </source>
</evidence>
<keyword evidence="2" id="KW-1185">Reference proteome</keyword>
<gene>
    <name evidence="1" type="ORF">L6452_43089</name>
</gene>
<proteinExistence type="predicted"/>
<comment type="caution">
    <text evidence="1">The sequence shown here is derived from an EMBL/GenBank/DDBJ whole genome shotgun (WGS) entry which is preliminary data.</text>
</comment>
<protein>
    <submittedName>
        <fullName evidence="1">Uncharacterized protein</fullName>
    </submittedName>
</protein>